<name>A0A8B8AIT6_CRAVI</name>
<evidence type="ECO:0000256" key="8">
    <source>
        <dbReference type="ARBA" id="ARBA00023303"/>
    </source>
</evidence>
<keyword evidence="3" id="KW-1003">Cell membrane</keyword>
<feature type="transmembrane region" description="Helical" evidence="9">
    <location>
        <begin position="161"/>
        <end position="182"/>
    </location>
</feature>
<proteinExistence type="inferred from homology"/>
<sequence length="417" mass="46781">MTNWASSRTAEGWVDKLNGRWTPWIFLLLGVTAFLGQVYFSPIECMFPPEFTPAAVEYGKARCYAAKKITTPKNSELSVPRFESKTVGPDSGGERPLYRYISFILIVQAVFLRIPFMIWKLGEGRLGIHFHVSPGNIGHDKTHLGKSLAVYLKNWIQNRKVHILSLGSFVIFHLFIKLLYFISVSIHLGLLNGLLKNEGVISFDSQVWGSKSDNNSKFHTSSVFPQHIMCEYDIQFLSNKRVYTNQCTLPLNPYLEQMMAVVWCWLVLCIAFTAADGFLYFWGAVLPYFRTQFVKCNLLTQDLGSSKEAVMDQNIQRFANDHLGEDLIDFLQEVQSNGNGYVVMETITELWKIHFNDTQAPPVGVRSLQPASATPGATGPTTSSHTETLGSPQGLVAGSYPSHQALPPPVYPTIQKS</sequence>
<dbReference type="AlphaFoldDB" id="A0A8B8AIT6"/>
<comment type="subcellular location">
    <subcellularLocation>
        <location evidence="1 9">Cell membrane</location>
        <topology evidence="1 9">Multi-pass membrane protein</topology>
    </subcellularLocation>
</comment>
<keyword evidence="11" id="KW-1185">Reference proteome</keyword>
<evidence type="ECO:0000256" key="1">
    <source>
        <dbReference type="ARBA" id="ARBA00004651"/>
    </source>
</evidence>
<dbReference type="InterPro" id="IPR000990">
    <property type="entry name" value="Innexin"/>
</dbReference>
<dbReference type="GO" id="GO:0005243">
    <property type="term" value="F:gap junction channel activity"/>
    <property type="evidence" value="ECO:0007669"/>
    <property type="project" value="TreeGrafter"/>
</dbReference>
<feature type="transmembrane region" description="Helical" evidence="9">
    <location>
        <begin position="97"/>
        <end position="116"/>
    </location>
</feature>
<evidence type="ECO:0000256" key="4">
    <source>
        <dbReference type="ARBA" id="ARBA00022692"/>
    </source>
</evidence>
<accession>A0A8B8AIT6</accession>
<gene>
    <name evidence="12" type="primary">LOC111102574</name>
    <name evidence="9" type="synonym">inx</name>
</gene>
<dbReference type="PRINTS" id="PR01262">
    <property type="entry name" value="INNEXIN"/>
</dbReference>
<keyword evidence="8 9" id="KW-0407">Ion channel</keyword>
<keyword evidence="7 9" id="KW-0472">Membrane</keyword>
<evidence type="ECO:0000256" key="3">
    <source>
        <dbReference type="ARBA" id="ARBA00022475"/>
    </source>
</evidence>
<keyword evidence="5 9" id="KW-1133">Transmembrane helix</keyword>
<keyword evidence="4 9" id="KW-0812">Transmembrane</keyword>
<dbReference type="PROSITE" id="PS51013">
    <property type="entry name" value="PANNEXIN"/>
    <property type="match status" value="1"/>
</dbReference>
<evidence type="ECO:0000313" key="11">
    <source>
        <dbReference type="Proteomes" id="UP000694844"/>
    </source>
</evidence>
<feature type="transmembrane region" description="Helical" evidence="9">
    <location>
        <begin position="21"/>
        <end position="40"/>
    </location>
</feature>
<dbReference type="PANTHER" id="PTHR11893:SF36">
    <property type="entry name" value="INNEXIN-5"/>
    <property type="match status" value="1"/>
</dbReference>
<dbReference type="KEGG" id="cvn:111102574"/>
<keyword evidence="6 9" id="KW-0406">Ion transport</keyword>
<evidence type="ECO:0000256" key="10">
    <source>
        <dbReference type="SAM" id="MobiDB-lite"/>
    </source>
</evidence>
<protein>
    <recommendedName>
        <fullName evidence="9">Innexin</fullName>
    </recommendedName>
</protein>
<dbReference type="Pfam" id="PF00876">
    <property type="entry name" value="Innexin"/>
    <property type="match status" value="1"/>
</dbReference>
<dbReference type="Proteomes" id="UP000694844">
    <property type="component" value="Chromosome 7"/>
</dbReference>
<evidence type="ECO:0000256" key="9">
    <source>
        <dbReference type="RuleBase" id="RU010713"/>
    </source>
</evidence>
<feature type="transmembrane region" description="Helical" evidence="9">
    <location>
        <begin position="260"/>
        <end position="282"/>
    </location>
</feature>
<comment type="function">
    <text evidence="9">Structural component of the gap junctions.</text>
</comment>
<organism evidence="11 12">
    <name type="scientific">Crassostrea virginica</name>
    <name type="common">Eastern oyster</name>
    <dbReference type="NCBI Taxonomy" id="6565"/>
    <lineage>
        <taxon>Eukaryota</taxon>
        <taxon>Metazoa</taxon>
        <taxon>Spiralia</taxon>
        <taxon>Lophotrochozoa</taxon>
        <taxon>Mollusca</taxon>
        <taxon>Bivalvia</taxon>
        <taxon>Autobranchia</taxon>
        <taxon>Pteriomorphia</taxon>
        <taxon>Ostreida</taxon>
        <taxon>Ostreoidea</taxon>
        <taxon>Ostreidae</taxon>
        <taxon>Crassostrea</taxon>
    </lineage>
</organism>
<keyword evidence="2 9" id="KW-0813">Transport</keyword>
<dbReference type="PANTHER" id="PTHR11893">
    <property type="entry name" value="INNEXIN"/>
    <property type="match status" value="1"/>
</dbReference>
<reference evidence="12" key="1">
    <citation type="submission" date="2025-08" db="UniProtKB">
        <authorList>
            <consortium name="RefSeq"/>
        </authorList>
    </citation>
    <scope>IDENTIFICATION</scope>
    <source>
        <tissue evidence="12">Whole sample</tissue>
    </source>
</reference>
<dbReference type="GO" id="GO:0005921">
    <property type="term" value="C:gap junction"/>
    <property type="evidence" value="ECO:0007669"/>
    <property type="project" value="UniProtKB-UniRule"/>
</dbReference>
<dbReference type="RefSeq" id="XP_022291085.1">
    <property type="nucleotide sequence ID" value="XM_022435377.1"/>
</dbReference>
<evidence type="ECO:0000256" key="7">
    <source>
        <dbReference type="ARBA" id="ARBA00023136"/>
    </source>
</evidence>
<feature type="compositionally biased region" description="Low complexity" evidence="10">
    <location>
        <begin position="370"/>
        <end position="384"/>
    </location>
</feature>
<feature type="region of interest" description="Disordered" evidence="10">
    <location>
        <begin position="364"/>
        <end position="417"/>
    </location>
</feature>
<dbReference type="GO" id="GO:0034220">
    <property type="term" value="P:monoatomic ion transmembrane transport"/>
    <property type="evidence" value="ECO:0007669"/>
    <property type="project" value="UniProtKB-KW"/>
</dbReference>
<evidence type="ECO:0000256" key="2">
    <source>
        <dbReference type="ARBA" id="ARBA00022448"/>
    </source>
</evidence>
<evidence type="ECO:0000256" key="5">
    <source>
        <dbReference type="ARBA" id="ARBA00022989"/>
    </source>
</evidence>
<comment type="similarity">
    <text evidence="9">Belongs to the pannexin family.</text>
</comment>
<dbReference type="GO" id="GO:0005886">
    <property type="term" value="C:plasma membrane"/>
    <property type="evidence" value="ECO:0007669"/>
    <property type="project" value="UniProtKB-SubCell"/>
</dbReference>
<dbReference type="GeneID" id="111102574"/>
<evidence type="ECO:0000256" key="6">
    <source>
        <dbReference type="ARBA" id="ARBA00023065"/>
    </source>
</evidence>
<evidence type="ECO:0000313" key="12">
    <source>
        <dbReference type="RefSeq" id="XP_022291085.1"/>
    </source>
</evidence>